<dbReference type="NCBIfam" id="NF033232">
    <property type="entry name" value="small_YtzI"/>
    <property type="match status" value="1"/>
</dbReference>
<keyword evidence="1" id="KW-1133">Transmembrane helix</keyword>
<dbReference type="EMBL" id="AP022557">
    <property type="protein sequence ID" value="BBW98858.1"/>
    <property type="molecule type" value="Genomic_DNA"/>
</dbReference>
<proteinExistence type="predicted"/>
<gene>
    <name evidence="2" type="ORF">GsuE55_36910</name>
</gene>
<sequence length="70" mass="7627">MNAGAGAWYNGKKKAGAVMYWPLAIGLLIMAVILFLATVTTSTAYRYKHPIAPLPEKPIDQQQTGPKQPQ</sequence>
<reference evidence="3" key="1">
    <citation type="journal article" date="2020" name="Microbiol. Resour. Announc.">
        <title>Complete Genome Sequence of Geobacillus sp. Strain E55-1, Isolated from Mine Geyser in Japan.</title>
        <authorList>
            <person name="Miyazaki K."/>
            <person name="Hase E."/>
            <person name="Tokito N."/>
        </authorList>
    </citation>
    <scope>NUCLEOTIDE SEQUENCE [LARGE SCALE GENOMIC DNA]</scope>
    <source>
        <strain evidence="3">E55-1</strain>
    </source>
</reference>
<accession>A0A679FQL8</accession>
<name>A0A679FQL8_9BACL</name>
<dbReference type="InterPro" id="IPR047753">
    <property type="entry name" value="YtzI-like"/>
</dbReference>
<keyword evidence="1" id="KW-0812">Transmembrane</keyword>
<dbReference type="AlphaFoldDB" id="A0A679FQL8"/>
<organism evidence="2 3">
    <name type="scientific">Geobacillus subterraneus</name>
    <dbReference type="NCBI Taxonomy" id="129338"/>
    <lineage>
        <taxon>Bacteria</taxon>
        <taxon>Bacillati</taxon>
        <taxon>Bacillota</taxon>
        <taxon>Bacilli</taxon>
        <taxon>Bacillales</taxon>
        <taxon>Anoxybacillaceae</taxon>
        <taxon>Geobacillus</taxon>
    </lineage>
</organism>
<evidence type="ECO:0000256" key="1">
    <source>
        <dbReference type="SAM" id="Phobius"/>
    </source>
</evidence>
<keyword evidence="3" id="KW-1185">Reference proteome</keyword>
<keyword evidence="1" id="KW-0472">Membrane</keyword>
<evidence type="ECO:0000313" key="2">
    <source>
        <dbReference type="EMBL" id="BBW98858.1"/>
    </source>
</evidence>
<dbReference type="Proteomes" id="UP000501421">
    <property type="component" value="Chromosome"/>
</dbReference>
<protein>
    <submittedName>
        <fullName evidence="2">Uncharacterized protein</fullName>
    </submittedName>
</protein>
<evidence type="ECO:0000313" key="3">
    <source>
        <dbReference type="Proteomes" id="UP000501421"/>
    </source>
</evidence>
<feature type="transmembrane region" description="Helical" evidence="1">
    <location>
        <begin position="20"/>
        <end position="39"/>
    </location>
</feature>